<name>A0ABU1MB59_9HYPH</name>
<dbReference type="EMBL" id="JAVDQT010000005">
    <property type="protein sequence ID" value="MDR6433275.1"/>
    <property type="molecule type" value="Genomic_DNA"/>
</dbReference>
<dbReference type="InterPro" id="IPR001789">
    <property type="entry name" value="Sig_transdc_resp-reg_receiver"/>
</dbReference>
<feature type="domain" description="Response regulatory" evidence="9">
    <location>
        <begin position="112"/>
        <end position="223"/>
    </location>
</feature>
<evidence type="ECO:0000259" key="9">
    <source>
        <dbReference type="PROSITE" id="PS50110"/>
    </source>
</evidence>
<sequence>MMTNAAKYGEPSTSNGRLDISWHLEANGECRIIWQESKGFIVVQPTNTGFGNKLIRSSFDYDLRGTVHIERKSNGLYAPFQIPAAYIGSEELMMTREAQLYISEKPKLNGTSILAVQDQSLIAIDVDDILQEMGAHDITLVSDAAGAMAALSTFNPHIAILDFNLGSITSETVAVHLAERGIPFTFMTGYSDQLSIPKRFRHIEFIRKPIDISSLSIKLNSIINAQI</sequence>
<evidence type="ECO:0000256" key="3">
    <source>
        <dbReference type="ARBA" id="ARBA00022553"/>
    </source>
</evidence>
<feature type="modified residue" description="4-aspartylphosphate" evidence="8">
    <location>
        <position position="162"/>
    </location>
</feature>
<proteinExistence type="predicted"/>
<evidence type="ECO:0000313" key="10">
    <source>
        <dbReference type="EMBL" id="MDR6433275.1"/>
    </source>
</evidence>
<dbReference type="InterPro" id="IPR011006">
    <property type="entry name" value="CheY-like_superfamily"/>
</dbReference>
<evidence type="ECO:0000313" key="11">
    <source>
        <dbReference type="Proteomes" id="UP001184614"/>
    </source>
</evidence>
<dbReference type="EC" id="2.7.13.3" evidence="2"/>
<dbReference type="PROSITE" id="PS50110">
    <property type="entry name" value="RESPONSE_REGULATORY"/>
    <property type="match status" value="1"/>
</dbReference>
<comment type="catalytic activity">
    <reaction evidence="1">
        <text>ATP + protein L-histidine = ADP + protein N-phospho-L-histidine.</text>
        <dbReference type="EC" id="2.7.13.3"/>
    </reaction>
</comment>
<keyword evidence="11" id="KW-1185">Reference proteome</keyword>
<comment type="caution">
    <text evidence="10">The sequence shown here is derived from an EMBL/GenBank/DDBJ whole genome shotgun (WGS) entry which is preliminary data.</text>
</comment>
<dbReference type="SUPFAM" id="SSF52172">
    <property type="entry name" value="CheY-like"/>
    <property type="match status" value="1"/>
</dbReference>
<gene>
    <name evidence="10" type="ORF">J2782_003021</name>
</gene>
<dbReference type="RefSeq" id="WP_310013940.1">
    <property type="nucleotide sequence ID" value="NZ_JAVDQT010000005.1"/>
</dbReference>
<evidence type="ECO:0000256" key="6">
    <source>
        <dbReference type="ARBA" id="ARBA00022777"/>
    </source>
</evidence>
<organism evidence="10 11">
    <name type="scientific">Brucella pseudogrignonensis</name>
    <dbReference type="NCBI Taxonomy" id="419475"/>
    <lineage>
        <taxon>Bacteria</taxon>
        <taxon>Pseudomonadati</taxon>
        <taxon>Pseudomonadota</taxon>
        <taxon>Alphaproteobacteria</taxon>
        <taxon>Hyphomicrobiales</taxon>
        <taxon>Brucellaceae</taxon>
        <taxon>Brucella/Ochrobactrum group</taxon>
        <taxon>Brucella</taxon>
    </lineage>
</organism>
<evidence type="ECO:0000256" key="7">
    <source>
        <dbReference type="ARBA" id="ARBA00022840"/>
    </source>
</evidence>
<evidence type="ECO:0000256" key="8">
    <source>
        <dbReference type="PROSITE-ProRule" id="PRU00169"/>
    </source>
</evidence>
<evidence type="ECO:0000256" key="2">
    <source>
        <dbReference type="ARBA" id="ARBA00012438"/>
    </source>
</evidence>
<dbReference type="PANTHER" id="PTHR41523:SF8">
    <property type="entry name" value="ETHYLENE RESPONSE SENSOR PROTEIN"/>
    <property type="match status" value="1"/>
</dbReference>
<dbReference type="Proteomes" id="UP001184614">
    <property type="component" value="Unassembled WGS sequence"/>
</dbReference>
<evidence type="ECO:0000256" key="4">
    <source>
        <dbReference type="ARBA" id="ARBA00022679"/>
    </source>
</evidence>
<evidence type="ECO:0000256" key="1">
    <source>
        <dbReference type="ARBA" id="ARBA00000085"/>
    </source>
</evidence>
<protein>
    <recommendedName>
        <fullName evidence="2">histidine kinase</fullName>
        <ecNumber evidence="2">2.7.13.3</ecNumber>
    </recommendedName>
</protein>
<dbReference type="Gene3D" id="3.40.50.2300">
    <property type="match status" value="1"/>
</dbReference>
<dbReference type="PANTHER" id="PTHR41523">
    <property type="entry name" value="TWO-COMPONENT SYSTEM SENSOR PROTEIN"/>
    <property type="match status" value="1"/>
</dbReference>
<keyword evidence="5" id="KW-0547">Nucleotide-binding</keyword>
<keyword evidence="6" id="KW-0418">Kinase</keyword>
<reference evidence="10 11" key="1">
    <citation type="submission" date="2023-07" db="EMBL/GenBank/DDBJ databases">
        <title>Sorghum-associated microbial communities from plants grown in Nebraska, USA.</title>
        <authorList>
            <person name="Schachtman D."/>
        </authorList>
    </citation>
    <scope>NUCLEOTIDE SEQUENCE [LARGE SCALE GENOMIC DNA]</scope>
    <source>
        <strain evidence="10 11">DS1730</strain>
    </source>
</reference>
<evidence type="ECO:0000256" key="5">
    <source>
        <dbReference type="ARBA" id="ARBA00022741"/>
    </source>
</evidence>
<keyword evidence="3 8" id="KW-0597">Phosphoprotein</keyword>
<keyword evidence="4" id="KW-0808">Transferase</keyword>
<keyword evidence="7" id="KW-0067">ATP-binding</keyword>
<accession>A0ABU1MB59</accession>